<dbReference type="AlphaFoldDB" id="Q9X1P1"/>
<dbReference type="Pfam" id="PF07456">
    <property type="entry name" value="Hpre_diP_synt_I"/>
    <property type="match status" value="1"/>
</dbReference>
<dbReference type="PIR" id="F72239">
    <property type="entry name" value="F72239"/>
</dbReference>
<dbReference type="Gene3D" id="1.10.1760.20">
    <property type="match status" value="1"/>
</dbReference>
<dbReference type="EMBL" id="AE000512">
    <property type="protein sequence ID" value="AAD36621.1"/>
    <property type="molecule type" value="Genomic_DNA"/>
</dbReference>
<gene>
    <name evidence="2" type="ordered locus">TM_1555</name>
</gene>
<dbReference type="KEGG" id="tma:TM1555"/>
<protein>
    <recommendedName>
        <fullName evidence="4">Heptaprenyl diphosphate synthase component I</fullName>
    </recommendedName>
</protein>
<keyword evidence="1" id="KW-0472">Membrane</keyword>
<dbReference type="InterPro" id="IPR014535">
    <property type="entry name" value="Hpre_diP_synt_I"/>
</dbReference>
<dbReference type="OrthoDB" id="9799095at2"/>
<accession>Q9X1P1</accession>
<sequence length="211" mass="23280">MGWSRRDHHLCAKRGDNILRRKDRLRYRDLVRRITFLSVLTALSSTFYVLENLLPFPVPFGRWGFSNSVVLMIASEIGFGDALIVASAKSILGALFSGRFLSPSFLTGFFGAVSASLVESFLARFDFGYLSLSAMGSFVNNLVQLIVISFLVGSTKTFLLFPLMVILGLVSGTVNAFLASRMGGIVFENYSRFFFAQKKATDGVAGDRVRS</sequence>
<dbReference type="InterPro" id="IPR010898">
    <property type="entry name" value="Hpre_diP_synth_I"/>
</dbReference>
<feature type="transmembrane region" description="Helical" evidence="1">
    <location>
        <begin position="129"/>
        <end position="152"/>
    </location>
</feature>
<feature type="transmembrane region" description="Helical" evidence="1">
    <location>
        <begin position="30"/>
        <end position="49"/>
    </location>
</feature>
<keyword evidence="1" id="KW-0812">Transmembrane</keyword>
<dbReference type="EnsemblBacteria" id="AAD36621">
    <property type="protein sequence ID" value="AAD36621"/>
    <property type="gene ID" value="TM_1555"/>
</dbReference>
<feature type="transmembrane region" description="Helical" evidence="1">
    <location>
        <begin position="159"/>
        <end position="179"/>
    </location>
</feature>
<organism evidence="2 3">
    <name type="scientific">Thermotoga maritima (strain ATCC 43589 / DSM 3109 / JCM 10099 / NBRC 100826 / MSB8)</name>
    <dbReference type="NCBI Taxonomy" id="243274"/>
    <lineage>
        <taxon>Bacteria</taxon>
        <taxon>Thermotogati</taxon>
        <taxon>Thermotogota</taxon>
        <taxon>Thermotogae</taxon>
        <taxon>Thermotogales</taxon>
        <taxon>Thermotogaceae</taxon>
        <taxon>Thermotoga</taxon>
    </lineage>
</organism>
<feature type="transmembrane region" description="Helical" evidence="1">
    <location>
        <begin position="100"/>
        <end position="123"/>
    </location>
</feature>
<reference evidence="2 3" key="1">
    <citation type="journal article" date="1999" name="Nature">
        <title>Evidence for lateral gene transfer between Archaea and Bacteria from genome sequence of Thermotoga maritima.</title>
        <authorList>
            <person name="Nelson K.E."/>
            <person name="Clayton R.A."/>
            <person name="Gill S.R."/>
            <person name="Gwinn M.L."/>
            <person name="Dodson R.J."/>
            <person name="Haft D.H."/>
            <person name="Hickey E.K."/>
            <person name="Peterson J.D."/>
            <person name="Nelson W.C."/>
            <person name="Ketchum K.A."/>
            <person name="McDonald L."/>
            <person name="Utterback T.R."/>
            <person name="Malek J.A."/>
            <person name="Linher K.D."/>
            <person name="Garrett M.M."/>
            <person name="Stewart A.M."/>
            <person name="Cotton M.D."/>
            <person name="Pratt M.S."/>
            <person name="Phillips C.A."/>
            <person name="Richardson D."/>
            <person name="Heidelberg J."/>
            <person name="Sutton G.G."/>
            <person name="Fleischmann R.D."/>
            <person name="White O."/>
            <person name="Salzberg S.L."/>
            <person name="Smith H.O."/>
            <person name="Venter J.C."/>
            <person name="Fraser C.M."/>
        </authorList>
    </citation>
    <scope>NUCLEOTIDE SEQUENCE [LARGE SCALE GENOMIC DNA]</scope>
    <source>
        <strain evidence="3">ATCC 43589 / DSM 3109 / JCM 10099 / NBRC 100826 / MSB8</strain>
    </source>
</reference>
<dbReference type="Proteomes" id="UP000008183">
    <property type="component" value="Chromosome"/>
</dbReference>
<evidence type="ECO:0000256" key="1">
    <source>
        <dbReference type="SAM" id="Phobius"/>
    </source>
</evidence>
<dbReference type="PaxDb" id="243274-THEMA_06505"/>
<proteinExistence type="predicted"/>
<feature type="transmembrane region" description="Helical" evidence="1">
    <location>
        <begin position="69"/>
        <end position="88"/>
    </location>
</feature>
<evidence type="ECO:0000313" key="2">
    <source>
        <dbReference type="EMBL" id="AAD36621.1"/>
    </source>
</evidence>
<dbReference type="PIRSF" id="PIRSF027391">
    <property type="entry name" value="Hpre_diP_synt_I"/>
    <property type="match status" value="1"/>
</dbReference>
<keyword evidence="3" id="KW-1185">Reference proteome</keyword>
<evidence type="ECO:0008006" key="4">
    <source>
        <dbReference type="Google" id="ProtNLM"/>
    </source>
</evidence>
<keyword evidence="1" id="KW-1133">Transmembrane helix</keyword>
<dbReference type="InParanoid" id="Q9X1P1"/>
<dbReference type="PATRIC" id="fig|243274.5.peg.1573"/>
<evidence type="ECO:0000313" key="3">
    <source>
        <dbReference type="Proteomes" id="UP000008183"/>
    </source>
</evidence>
<name>Q9X1P1_THEMA</name>